<dbReference type="Proteomes" id="UP000658690">
    <property type="component" value="Unassembled WGS sequence"/>
</dbReference>
<evidence type="ECO:0008006" key="3">
    <source>
        <dbReference type="Google" id="ProtNLM"/>
    </source>
</evidence>
<organism evidence="1 2">
    <name type="scientific">Paenibacillus germinis</name>
    <dbReference type="NCBI Taxonomy" id="2654979"/>
    <lineage>
        <taxon>Bacteria</taxon>
        <taxon>Bacillati</taxon>
        <taxon>Bacillota</taxon>
        <taxon>Bacilli</taxon>
        <taxon>Bacillales</taxon>
        <taxon>Paenibacillaceae</taxon>
        <taxon>Paenibacillus</taxon>
    </lineage>
</organism>
<evidence type="ECO:0000313" key="1">
    <source>
        <dbReference type="EMBL" id="NOU85425.1"/>
    </source>
</evidence>
<sequence length="826" mass="93580">MKKRTPKPLRRATLETTLKPFFSMEQDHVEQVCGKMIRQWRPLIDQSEHCSMLLWIADGSEILMWNGDLDTEIEWAKYIGLANEECFGISDPDDPMRARPYTDNPSRITYRDLMRIVATFKRLAAEQGLTMEVGATFDPGPEFVYSDFKYSLHREINDAALGGNFVSLRPDYKVICCWSQLKGDNLPYAEFPHGIPEGTSFGQFLGRQTRRFLSDFGFDYIWLSNGFGFSYFPWTYLGSNFDGSSFNQADVHEMKANIMSFWDDFKAECPDFRTEVRGTNFSTGIELAKDFVPLDEMYAKKVVELPPPNSPWGALNRDFGLEMSGYMSRIAVLPGETFPFRFYANDPWFWQNPWWDAYDREAYDIYCPMSVGRVNAAGRIENPGIIEILSIDTEKGELIDACPAEIIPHLTKAVKDFPDQPGILTWLYPFHEYFRLVAERQELASLVFFDDWFVRNAINQGLPLNTVISTESFRTVMDAEIGSLKETILLVSASMLTQEMIPYLMNHVEQGGKMLLYGPLSQPDLLAALNLRQAEGLVGTFRLESELAEDQLAVPRSQLIKHDPLISGGAIQEIVADTADPHTVVKARVKQDDKERAYAIVTKRPDWNGGAVAWTRGTLAFETGANSHLPVRQSTDYVDSSIFIRYLLADLGYVFLQNRYDETTLLYPGTRYQEFAKPIYCFVSRQDNAYWFSGYKQDATATMQLAFPDGAPLLIGQSAIISEGCATYTMDTSFHRECRFLVKQKGAGIVACKEGHPIRTPKKDTARSIVLTGLKEADVTILPPVEMLHAGRVEVCADRVYLPLEDQATASYIRLKGISGTIEVTW</sequence>
<name>A0ABX1YWD5_9BACL</name>
<evidence type="ECO:0000313" key="2">
    <source>
        <dbReference type="Proteomes" id="UP000658690"/>
    </source>
</evidence>
<proteinExistence type="predicted"/>
<reference evidence="1 2" key="1">
    <citation type="submission" date="2019-10" db="EMBL/GenBank/DDBJ databases">
        <title>Description of Paenibacillus choica sp. nov.</title>
        <authorList>
            <person name="Carlier A."/>
            <person name="Qi S."/>
        </authorList>
    </citation>
    <scope>NUCLEOTIDE SEQUENCE [LARGE SCALE GENOMIC DNA]</scope>
    <source>
        <strain evidence="1 2">LMG 31460</strain>
    </source>
</reference>
<accession>A0ABX1YWD5</accession>
<protein>
    <recommendedName>
        <fullName evidence="3">Beta-galactosidase trimerisation domain-containing protein</fullName>
    </recommendedName>
</protein>
<keyword evidence="2" id="KW-1185">Reference proteome</keyword>
<gene>
    <name evidence="1" type="ORF">GC102_06485</name>
</gene>
<dbReference type="EMBL" id="WHOC01000028">
    <property type="protein sequence ID" value="NOU85425.1"/>
    <property type="molecule type" value="Genomic_DNA"/>
</dbReference>
<comment type="caution">
    <text evidence="1">The sequence shown here is derived from an EMBL/GenBank/DDBJ whole genome shotgun (WGS) entry which is preliminary data.</text>
</comment>
<dbReference type="RefSeq" id="WP_171688737.1">
    <property type="nucleotide sequence ID" value="NZ_WHOC01000028.1"/>
</dbReference>